<dbReference type="GO" id="GO:0071268">
    <property type="term" value="P:homocysteine biosynthetic process"/>
    <property type="evidence" value="ECO:0007669"/>
    <property type="project" value="InterPro"/>
</dbReference>
<dbReference type="Pfam" id="PF01053">
    <property type="entry name" value="Cys_Met_Meta_PP"/>
    <property type="match status" value="1"/>
</dbReference>
<dbReference type="NCBIfam" id="NF006003">
    <property type="entry name" value="PRK08133.1"/>
    <property type="match status" value="1"/>
</dbReference>
<dbReference type="GO" id="GO:0005737">
    <property type="term" value="C:cytoplasm"/>
    <property type="evidence" value="ECO:0007669"/>
    <property type="project" value="TreeGrafter"/>
</dbReference>
<name>A0A1E3W3Y9_9HYPH</name>
<reference evidence="6 7" key="1">
    <citation type="journal article" date="2016" name="Environ. Microbiol.">
        <title>New Methyloceanibacter diversity from North Sea sediments includes methanotroph containing solely the soluble methane monooxygenase.</title>
        <authorList>
            <person name="Vekeman B."/>
            <person name="Kerckhof F.M."/>
            <person name="Cremers G."/>
            <person name="de Vos P."/>
            <person name="Vandamme P."/>
            <person name="Boon N."/>
            <person name="Op den Camp H.J."/>
            <person name="Heylen K."/>
        </authorList>
    </citation>
    <scope>NUCLEOTIDE SEQUENCE [LARGE SCALE GENOMIC DNA]</scope>
    <source>
        <strain evidence="6 7">R-67175</strain>
    </source>
</reference>
<dbReference type="GO" id="GO:0016765">
    <property type="term" value="F:transferase activity, transferring alkyl or aryl (other than methyl) groups"/>
    <property type="evidence" value="ECO:0007669"/>
    <property type="project" value="UniProtKB-UniRule"/>
</dbReference>
<feature type="modified residue" description="N6-(pyridoxal phosphate)lysine" evidence="3 4">
    <location>
        <position position="215"/>
    </location>
</feature>
<dbReference type="EC" id="2.5.1.-" evidence="3"/>
<dbReference type="PANTHER" id="PTHR11808">
    <property type="entry name" value="TRANS-SULFURATION ENZYME FAMILY MEMBER"/>
    <property type="match status" value="1"/>
</dbReference>
<dbReference type="NCBIfam" id="TIGR01325">
    <property type="entry name" value="O_suc_HS_sulf"/>
    <property type="match status" value="1"/>
</dbReference>
<comment type="cofactor">
    <cofactor evidence="1 3 5">
        <name>pyridoxal 5'-phosphate</name>
        <dbReference type="ChEBI" id="CHEBI:597326"/>
    </cofactor>
</comment>
<dbReference type="InterPro" id="IPR000277">
    <property type="entry name" value="Cys/Met-Metab_PyrdxlP-dep_enz"/>
</dbReference>
<protein>
    <recommendedName>
        <fullName evidence="3">O-succinylhomoserine sulfhydrylase</fullName>
        <shortName evidence="3">OSH sulfhydrylase</shortName>
        <shortName evidence="3">OSHS sulfhydrylase</shortName>
        <ecNumber evidence="3">2.5.1.-</ecNumber>
    </recommendedName>
</protein>
<dbReference type="PANTHER" id="PTHR11808:SF80">
    <property type="entry name" value="CYSTATHIONINE GAMMA-LYASE"/>
    <property type="match status" value="1"/>
</dbReference>
<dbReference type="Gene3D" id="3.90.1150.10">
    <property type="entry name" value="Aspartate Aminotransferase, domain 1"/>
    <property type="match status" value="1"/>
</dbReference>
<comment type="subunit">
    <text evidence="3">Homotetramer.</text>
</comment>
<dbReference type="InterPro" id="IPR006234">
    <property type="entry name" value="O-succ-hSer_sulfhydrylase"/>
</dbReference>
<dbReference type="UniPathway" id="UPA00051">
    <property type="reaction ID" value="UER00449"/>
</dbReference>
<dbReference type="InterPro" id="IPR015422">
    <property type="entry name" value="PyrdxlP-dep_Trfase_small"/>
</dbReference>
<accession>A0A1E3W3Y9</accession>
<comment type="caution">
    <text evidence="6">The sequence shown here is derived from an EMBL/GenBank/DDBJ whole genome shotgun (WGS) entry which is preliminary data.</text>
</comment>
<comment type="function">
    <text evidence="3">Catalyzes the formation of L-homocysteine from O-succinyl-L-homoserine (OSHS) and hydrogen sulfide.</text>
</comment>
<dbReference type="InterPro" id="IPR015421">
    <property type="entry name" value="PyrdxlP-dep_Trfase_major"/>
</dbReference>
<dbReference type="GO" id="GO:0071266">
    <property type="term" value="P:'de novo' L-methionine biosynthetic process"/>
    <property type="evidence" value="ECO:0007669"/>
    <property type="project" value="UniProtKB-UniRule"/>
</dbReference>
<keyword evidence="7" id="KW-1185">Reference proteome</keyword>
<dbReference type="NCBIfam" id="NF005696">
    <property type="entry name" value="PRK07504.1"/>
    <property type="match status" value="1"/>
</dbReference>
<dbReference type="InterPro" id="IPR015424">
    <property type="entry name" value="PyrdxlP-dep_Trfase"/>
</dbReference>
<dbReference type="GO" id="GO:0016846">
    <property type="term" value="F:carbon-sulfur lyase activity"/>
    <property type="evidence" value="ECO:0007669"/>
    <property type="project" value="TreeGrafter"/>
</dbReference>
<organism evidence="6 7">
    <name type="scientific">Methyloceanibacter superfactus</name>
    <dbReference type="NCBI Taxonomy" id="1774969"/>
    <lineage>
        <taxon>Bacteria</taxon>
        <taxon>Pseudomonadati</taxon>
        <taxon>Pseudomonadota</taxon>
        <taxon>Alphaproteobacteria</taxon>
        <taxon>Hyphomicrobiales</taxon>
        <taxon>Hyphomicrobiaceae</taxon>
        <taxon>Methyloceanibacter</taxon>
    </lineage>
</organism>
<dbReference type="FunFam" id="3.40.640.10:FF:000046">
    <property type="entry name" value="Cystathionine gamma-lyase"/>
    <property type="match status" value="1"/>
</dbReference>
<keyword evidence="2 3" id="KW-0663">Pyridoxal phosphate</keyword>
<evidence type="ECO:0000256" key="1">
    <source>
        <dbReference type="ARBA" id="ARBA00001933"/>
    </source>
</evidence>
<evidence type="ECO:0000256" key="5">
    <source>
        <dbReference type="RuleBase" id="RU362118"/>
    </source>
</evidence>
<dbReference type="Proteomes" id="UP000094472">
    <property type="component" value="Unassembled WGS sequence"/>
</dbReference>
<evidence type="ECO:0000256" key="4">
    <source>
        <dbReference type="PIRSR" id="PIRSR001434-2"/>
    </source>
</evidence>
<dbReference type="Gene3D" id="3.40.640.10">
    <property type="entry name" value="Type I PLP-dependent aspartate aminotransferase-like (Major domain)"/>
    <property type="match status" value="1"/>
</dbReference>
<evidence type="ECO:0000256" key="2">
    <source>
        <dbReference type="ARBA" id="ARBA00022898"/>
    </source>
</evidence>
<sequence>MAAKNKTDRSTAWQPATRLVHEGTLRSQFGETSEAIFLNSGYVYESAEQAEARFKGDEDGYVYSRYANPTVSMFETRMCALEGAEAARGTASGMAAVAASLLCHLKAGDHVVSGRALFGSCRYIVEDLLPRYGVTSTLVDGRDLAAWEAAVTPNTRAFFFESPTNPVLELVDIEGVAKIAKGCGALTVVDNVFATPLGQRPMALGADIVVYSATKHIDGQGRCLGGVVLGPAEFIDESLHTFLKHTGPSLSPFNAWVMLKGLETLPLRVARHNETAARIAEFLAERSEVERVFYPGRTDHPQHDLAKRQMTGGGPIVAFEIKGGKKAAFRFLNALSIFKISNNLGDAKSLATHPATTTHQRLSEEARSELGIFDTTIRLSIGLEDAGDLEADLDQALAAARG</sequence>
<proteinExistence type="inferred from homology"/>
<dbReference type="STRING" id="1774969.AUC69_00870"/>
<evidence type="ECO:0000256" key="3">
    <source>
        <dbReference type="HAMAP-Rule" id="MF_02056"/>
    </source>
</evidence>
<comment type="similarity">
    <text evidence="3">Belongs to the trans-sulfuration enzymes family. MetZ subfamily.</text>
</comment>
<evidence type="ECO:0000313" key="7">
    <source>
        <dbReference type="Proteomes" id="UP000094472"/>
    </source>
</evidence>
<dbReference type="RefSeq" id="WP_069441019.1">
    <property type="nucleotide sequence ID" value="NZ_LPWF01000013.1"/>
</dbReference>
<evidence type="ECO:0000313" key="6">
    <source>
        <dbReference type="EMBL" id="ODS00450.1"/>
    </source>
</evidence>
<comment type="catalytic activity">
    <reaction evidence="3">
        <text>O-succinyl-L-homoserine + hydrogen sulfide = L-homocysteine + succinate</text>
        <dbReference type="Rhea" id="RHEA:27826"/>
        <dbReference type="ChEBI" id="CHEBI:29919"/>
        <dbReference type="ChEBI" id="CHEBI:30031"/>
        <dbReference type="ChEBI" id="CHEBI:57661"/>
        <dbReference type="ChEBI" id="CHEBI:58199"/>
    </reaction>
</comment>
<keyword evidence="3" id="KW-0028">Amino-acid biosynthesis</keyword>
<dbReference type="CDD" id="cd00614">
    <property type="entry name" value="CGS_like"/>
    <property type="match status" value="1"/>
</dbReference>
<keyword evidence="3" id="KW-0808">Transferase</keyword>
<dbReference type="AlphaFoldDB" id="A0A1E3W3Y9"/>
<dbReference type="HAMAP" id="MF_02056">
    <property type="entry name" value="MetZ"/>
    <property type="match status" value="1"/>
</dbReference>
<keyword evidence="3" id="KW-0486">Methionine biosynthesis</keyword>
<dbReference type="PIRSF" id="PIRSF001434">
    <property type="entry name" value="CGS"/>
    <property type="match status" value="1"/>
</dbReference>
<comment type="pathway">
    <text evidence="3">Amino-acid biosynthesis; L-methionine biosynthesis via de novo pathway; L-homocysteine from O-succinyl-L-homoserine: step 1/1.</text>
</comment>
<dbReference type="GO" id="GO:0030170">
    <property type="term" value="F:pyridoxal phosphate binding"/>
    <property type="evidence" value="ECO:0007669"/>
    <property type="project" value="UniProtKB-UniRule"/>
</dbReference>
<dbReference type="GO" id="GO:0019346">
    <property type="term" value="P:transsulfuration"/>
    <property type="evidence" value="ECO:0007669"/>
    <property type="project" value="InterPro"/>
</dbReference>
<dbReference type="FunFam" id="3.90.1150.10:FF:000033">
    <property type="entry name" value="Cystathionine gamma-synthase"/>
    <property type="match status" value="1"/>
</dbReference>
<dbReference type="EMBL" id="LPWF01000013">
    <property type="protein sequence ID" value="ODS00450.1"/>
    <property type="molecule type" value="Genomic_DNA"/>
</dbReference>
<dbReference type="SUPFAM" id="SSF53383">
    <property type="entry name" value="PLP-dependent transferases"/>
    <property type="match status" value="1"/>
</dbReference>
<dbReference type="OrthoDB" id="9805807at2"/>
<gene>
    <name evidence="3" type="primary">metZ</name>
    <name evidence="6" type="ORF">AUC69_00870</name>
</gene>